<sequence length="73" mass="8182">LFISRRFHRLTQCALLVSGLPSLLKLAVPDDMLATAKNALSEHTISRTSREWVFQVAGCPPTRARLYFQNGIP</sequence>
<dbReference type="RefSeq" id="XP_040746283.1">
    <property type="nucleotide sequence ID" value="XM_040886520.1"/>
</dbReference>
<dbReference type="GeneID" id="63803168"/>
<accession>A0A1Y1WHE9</accession>
<reference evidence="1 2" key="1">
    <citation type="submission" date="2016-07" db="EMBL/GenBank/DDBJ databases">
        <title>Pervasive Adenine N6-methylation of Active Genes in Fungi.</title>
        <authorList>
            <consortium name="DOE Joint Genome Institute"/>
            <person name="Mondo S.J."/>
            <person name="Dannebaum R.O."/>
            <person name="Kuo R.C."/>
            <person name="Labutti K."/>
            <person name="Haridas S."/>
            <person name="Kuo A."/>
            <person name="Salamov A."/>
            <person name="Ahrendt S.R."/>
            <person name="Lipzen A."/>
            <person name="Sullivan W."/>
            <person name="Andreopoulos W.B."/>
            <person name="Clum A."/>
            <person name="Lindquist E."/>
            <person name="Daum C."/>
            <person name="Ramamoorthy G.K."/>
            <person name="Gryganskyi A."/>
            <person name="Culley D."/>
            <person name="Magnuson J.K."/>
            <person name="James T.Y."/>
            <person name="O'Malley M.A."/>
            <person name="Stajich J.E."/>
            <person name="Spatafora J.W."/>
            <person name="Visel A."/>
            <person name="Grigoriev I.V."/>
        </authorList>
    </citation>
    <scope>NUCLEOTIDE SEQUENCE [LARGE SCALE GENOMIC DNA]</scope>
    <source>
        <strain evidence="1 2">ATCC 12442</strain>
    </source>
</reference>
<evidence type="ECO:0000313" key="2">
    <source>
        <dbReference type="Proteomes" id="UP000193922"/>
    </source>
</evidence>
<feature type="non-terminal residue" evidence="1">
    <location>
        <position position="1"/>
    </location>
</feature>
<name>A0A1Y1WHE9_9FUNG</name>
<proteinExistence type="predicted"/>
<gene>
    <name evidence="1" type="ORF">DL89DRAFT_265116</name>
</gene>
<dbReference type="Proteomes" id="UP000193922">
    <property type="component" value="Unassembled WGS sequence"/>
</dbReference>
<dbReference type="EMBL" id="MCFD01000002">
    <property type="protein sequence ID" value="ORX72943.1"/>
    <property type="molecule type" value="Genomic_DNA"/>
</dbReference>
<evidence type="ECO:0000313" key="1">
    <source>
        <dbReference type="EMBL" id="ORX72943.1"/>
    </source>
</evidence>
<organism evidence="1 2">
    <name type="scientific">Linderina pennispora</name>
    <dbReference type="NCBI Taxonomy" id="61395"/>
    <lineage>
        <taxon>Eukaryota</taxon>
        <taxon>Fungi</taxon>
        <taxon>Fungi incertae sedis</taxon>
        <taxon>Zoopagomycota</taxon>
        <taxon>Kickxellomycotina</taxon>
        <taxon>Kickxellomycetes</taxon>
        <taxon>Kickxellales</taxon>
        <taxon>Kickxellaceae</taxon>
        <taxon>Linderina</taxon>
    </lineage>
</organism>
<comment type="caution">
    <text evidence="1">The sequence shown here is derived from an EMBL/GenBank/DDBJ whole genome shotgun (WGS) entry which is preliminary data.</text>
</comment>
<dbReference type="AlphaFoldDB" id="A0A1Y1WHE9"/>
<protein>
    <submittedName>
        <fullName evidence="1">Uncharacterized protein</fullName>
    </submittedName>
</protein>
<keyword evidence="2" id="KW-1185">Reference proteome</keyword>